<dbReference type="AlphaFoldDB" id="A0A2P8G0Q2"/>
<evidence type="ECO:0000313" key="1">
    <source>
        <dbReference type="EMBL" id="PSL27475.1"/>
    </source>
</evidence>
<protein>
    <recommendedName>
        <fullName evidence="3">YD repeat-containing protein</fullName>
    </recommendedName>
</protein>
<dbReference type="Proteomes" id="UP000240978">
    <property type="component" value="Unassembled WGS sequence"/>
</dbReference>
<name>A0A2P8G0Q2_9BACT</name>
<dbReference type="EMBL" id="PYGK01000009">
    <property type="protein sequence ID" value="PSL27475.1"/>
    <property type="molecule type" value="Genomic_DNA"/>
</dbReference>
<evidence type="ECO:0000313" key="2">
    <source>
        <dbReference type="Proteomes" id="UP000240978"/>
    </source>
</evidence>
<keyword evidence="2" id="KW-1185">Reference proteome</keyword>
<proteinExistence type="predicted"/>
<reference evidence="1 2" key="1">
    <citation type="submission" date="2018-03" db="EMBL/GenBank/DDBJ databases">
        <title>Genomic Encyclopedia of Archaeal and Bacterial Type Strains, Phase II (KMG-II): from individual species to whole genera.</title>
        <authorList>
            <person name="Goeker M."/>
        </authorList>
    </citation>
    <scope>NUCLEOTIDE SEQUENCE [LARGE SCALE GENOMIC DNA]</scope>
    <source>
        <strain evidence="1 2">DSM 18107</strain>
    </source>
</reference>
<accession>A0A2P8G0Q2</accession>
<sequence>MLRIKYLSTILLVIVLFAKQLSAQNYLSSLEKTLTPSPMIASLGTFGGTEIRKNTGGVQKSIPLFQVKQGDISYSPTLEYFSTGIKVDDWGSRVGMGWTDNITAVITRTVRHIPDETATSRFGDGPDEFLDPSDPVNAQNALAKARQLSSPTTKVDGIFDEFHYNIMGTSGGFIIRKGQAVLLKDNNEFKVSIISTSPTYQFILTDIGGTKYYFTSSVEKTKFDADNPCDNDNPNTAYTATAWFVDKMVSPGGRVVNFYYSDLSFNYLYDFNESYIFSEVNDLPYDPCSEGSAPSGTRSYCLRRKLSNTKLLSSVTADNFSLTFDYITRNDIYAEKLLSKVTLKNNDGEVRSATLKYDEVVATSTLELIIANSLTNDPVEEKGLKTRYYLKSLEISDSKGKPEQLYQFTYFNPGDLPHRYSLSQDYLGYYNGQINVSLVPKISLIGEPQLFIDATRGITFGNRDPSLAGRAGLLSNITYPTGAKDDITYEQNKYHTIVENIHTASVKDWYSCEEWPSYSGGFFTMNVPMAGPVTLFVECYYGSDEPMTKPVENYEADFELWSSDGIVTFPSGQTRIQLQLNKTFNSTNILKGQPIKLMMEPDKEYWLNVNIYGKNTTLRATLEYITSITNDPVDSVYMGYRVKNVVTHPLAGPDLVKSYNYNTFKVTGNQLALSNESSLNVTPLNNFRTEGLWLCEKTATNGVPTLSLLKLMGKSNYNLNEYAGVPYTYSCITEFQDASETAFISSEMAVSRDTREVRIIDDGKWTGLEITYPALNNSSWNNGIELNRYYGAKIDGKYNVDRRINWDYLQDEKWFFTYSAYQLLPVIQGFSDPRSNLGFYMIKSGAVYTHYVKLNSMTETNFYPVAGGGYNTGVNKTLYRYAGDKLKSEEETTSSKGEVLLKHIARPYEMMNTTGKDPQGIYAAMVNNHIVAPEIEVANNRDGNQVSLVRTNYFQPFTGLFLPQSIQTQSASSDPLVTNLKYLKYDDMGNILSLSENNGKIINYIWSYKGIYPVAKIENCDYSTLESVIGSAALTSFRGLNPDDVKVEQLIAPVRTNVPGAFITRYTYTPLVGVNAIMDNKGQMIYYNYDNFQRLKTIKDTNGKVIKSFFYHYGN</sequence>
<gene>
    <name evidence="1" type="ORF">CLV42_1097</name>
</gene>
<comment type="caution">
    <text evidence="1">The sequence shown here is derived from an EMBL/GenBank/DDBJ whole genome shotgun (WGS) entry which is preliminary data.</text>
</comment>
<evidence type="ECO:0008006" key="3">
    <source>
        <dbReference type="Google" id="ProtNLM"/>
    </source>
</evidence>
<organism evidence="1 2">
    <name type="scientific">Chitinophaga ginsengisoli</name>
    <dbReference type="NCBI Taxonomy" id="363837"/>
    <lineage>
        <taxon>Bacteria</taxon>
        <taxon>Pseudomonadati</taxon>
        <taxon>Bacteroidota</taxon>
        <taxon>Chitinophagia</taxon>
        <taxon>Chitinophagales</taxon>
        <taxon>Chitinophagaceae</taxon>
        <taxon>Chitinophaga</taxon>
    </lineage>
</organism>